<keyword evidence="9" id="KW-0804">Transcription</keyword>
<dbReference type="FunFam" id="3.30.160.60:FF:000446">
    <property type="entry name" value="Zinc finger protein"/>
    <property type="match status" value="1"/>
</dbReference>
<dbReference type="Proteomes" id="UP000494165">
    <property type="component" value="Unassembled WGS sequence"/>
</dbReference>
<name>A0A8S1CWZ2_9INSE</name>
<feature type="domain" description="C2H2-type" evidence="14">
    <location>
        <begin position="691"/>
        <end position="718"/>
    </location>
</feature>
<dbReference type="AlphaFoldDB" id="A0A8S1CWZ2"/>
<dbReference type="GO" id="GO:0003677">
    <property type="term" value="F:DNA binding"/>
    <property type="evidence" value="ECO:0007669"/>
    <property type="project" value="UniProtKB-UniRule"/>
</dbReference>
<evidence type="ECO:0000313" key="17">
    <source>
        <dbReference type="EMBL" id="CAB3369799.1"/>
    </source>
</evidence>
<dbReference type="GO" id="GO:0008270">
    <property type="term" value="F:zinc ion binding"/>
    <property type="evidence" value="ECO:0007669"/>
    <property type="project" value="UniProtKB-UniRule"/>
</dbReference>
<feature type="domain" description="ZAD" evidence="16">
    <location>
        <begin position="240"/>
        <end position="312"/>
    </location>
</feature>
<keyword evidence="4" id="KW-0677">Repeat</keyword>
<reference evidence="17 18" key="1">
    <citation type="submission" date="2020-04" db="EMBL/GenBank/DDBJ databases">
        <authorList>
            <person name="Alioto T."/>
            <person name="Alioto T."/>
            <person name="Gomez Garrido J."/>
        </authorList>
    </citation>
    <scope>NUCLEOTIDE SEQUENCE [LARGE SCALE GENOMIC DNA]</scope>
</reference>
<feature type="binding site" evidence="13">
    <location>
        <position position="285"/>
    </location>
    <ligand>
        <name>Zn(2+)</name>
        <dbReference type="ChEBI" id="CHEBI:29105"/>
    </ligand>
</feature>
<dbReference type="SMART" id="SM00692">
    <property type="entry name" value="DM3"/>
    <property type="match status" value="1"/>
</dbReference>
<dbReference type="PROSITE" id="PS50157">
    <property type="entry name" value="ZINC_FINGER_C2H2_2"/>
    <property type="match status" value="11"/>
</dbReference>
<dbReference type="FunFam" id="3.30.160.60:FF:000097">
    <property type="entry name" value="Zinc finger protein"/>
    <property type="match status" value="1"/>
</dbReference>
<dbReference type="Gene3D" id="3.40.1800.20">
    <property type="match status" value="1"/>
</dbReference>
<dbReference type="EMBL" id="CADEPI010000048">
    <property type="protein sequence ID" value="CAB3369799.1"/>
    <property type="molecule type" value="Genomic_DNA"/>
</dbReference>
<dbReference type="SMART" id="SM00868">
    <property type="entry name" value="zf-AD"/>
    <property type="match status" value="1"/>
</dbReference>
<keyword evidence="7" id="KW-0805">Transcription regulation</keyword>
<feature type="domain" description="C2H2-type" evidence="14">
    <location>
        <begin position="515"/>
        <end position="537"/>
    </location>
</feature>
<dbReference type="PROSITE" id="PS51915">
    <property type="entry name" value="ZAD"/>
    <property type="match status" value="1"/>
</dbReference>
<evidence type="ECO:0000256" key="6">
    <source>
        <dbReference type="ARBA" id="ARBA00022833"/>
    </source>
</evidence>
<dbReference type="Pfam" id="PF07776">
    <property type="entry name" value="zf-AD"/>
    <property type="match status" value="1"/>
</dbReference>
<dbReference type="OrthoDB" id="8922241at2759"/>
<evidence type="ECO:0000256" key="11">
    <source>
        <dbReference type="PROSITE-ProRule" id="PRU00042"/>
    </source>
</evidence>
<evidence type="ECO:0000256" key="1">
    <source>
        <dbReference type="ARBA" id="ARBA00003767"/>
    </source>
</evidence>
<evidence type="ECO:0000259" key="15">
    <source>
        <dbReference type="PROSITE" id="PS50950"/>
    </source>
</evidence>
<dbReference type="PROSITE" id="PS00028">
    <property type="entry name" value="ZINC_FINGER_C2H2_1"/>
    <property type="match status" value="10"/>
</dbReference>
<feature type="domain" description="C2H2-type" evidence="14">
    <location>
        <begin position="427"/>
        <end position="454"/>
    </location>
</feature>
<dbReference type="InterPro" id="IPR012934">
    <property type="entry name" value="Znf_AD"/>
</dbReference>
<proteinExistence type="predicted"/>
<dbReference type="Pfam" id="PF00096">
    <property type="entry name" value="zf-C2H2"/>
    <property type="match status" value="5"/>
</dbReference>
<evidence type="ECO:0000313" key="18">
    <source>
        <dbReference type="Proteomes" id="UP000494165"/>
    </source>
</evidence>
<sequence length="781" mass="88651">MVQQNKQNNKLQLTFHRFPLMNPEMMKVWMKAIGTKNLKSPECPIHKCSIICSDHFDPKFIKFSGMRTRLVPEAIPTIFRYTTAYVMNRPSGKTSSNKNEASSSAHAIERKKIDATLTWKPGPKKIVDVPSAPLFSSKTKCVKILPAPEPEQQMFVFLKSDSNSAHYQPQIMAQEISGSSSIISISNSVSAISETGPFAIPIEEIGKQNVVCVVGINSGEQPSVKILDPVGVDGSNKFEDICRVCLGTSPLMTPIFKNGTDLVNKIHKHLSIRVCQDDVLPMKVCSKCIKILDTIEELSALSYENELKLKLALETDKDINQISTVKSLVPSAEVTKKEVEKESEQTFHCQDCGKSSSNFKSFARHCYAVHKRKKCKWCNTLLANAEEMEAHRIEAHGSSCEACGVKFKGINALLRHIRQQHPDFKSNTCEICGKSFISKYSLAVHYQIHNTNTPFLCDSCGKSFKSKQRLKKHICNPEDEMEVRSSNKCNICGKTYTFRSSLQRHLIRHTGNRRFQCHKCSKSFYGAVNLRNHMVVHEKTTLFECQMCCARYYHKRNMITHLKDKHSTQWNYKCPYCVNLFASIDECVRHRDEAHGSEHKEQGVGSAQKDEVEFEEFRCKICDRLFENIYALTHHFEEHVMHGPEDLNIKTIGVDGLLECALCGANLTSTWAMRCHIKKSHLGVSQKELLHTCDTCSKQFATKSQLRRHVMMHTGEKPFSCGRCGAEFRNSTAQKIHMRIHTGETPYHCQKCPKQFRSSAILRSHEVFHARPFGCNLCSQK</sequence>
<keyword evidence="3 13" id="KW-0479">Metal-binding</keyword>
<dbReference type="GO" id="GO:0010468">
    <property type="term" value="P:regulation of gene expression"/>
    <property type="evidence" value="ECO:0007669"/>
    <property type="project" value="TreeGrafter"/>
</dbReference>
<accession>A0A8S1CWZ2</accession>
<evidence type="ECO:0000256" key="5">
    <source>
        <dbReference type="ARBA" id="ARBA00022771"/>
    </source>
</evidence>
<dbReference type="GO" id="GO:0005634">
    <property type="term" value="C:nucleus"/>
    <property type="evidence" value="ECO:0007669"/>
    <property type="project" value="UniProtKB-SubCell"/>
</dbReference>
<comment type="caution">
    <text evidence="17">The sequence shown here is derived from an EMBL/GenBank/DDBJ whole genome shotgun (WGS) entry which is preliminary data.</text>
</comment>
<dbReference type="SMART" id="SM00980">
    <property type="entry name" value="THAP"/>
    <property type="match status" value="1"/>
</dbReference>
<dbReference type="FunFam" id="3.30.160.60:FF:000100">
    <property type="entry name" value="Zinc finger 45-like"/>
    <property type="match status" value="1"/>
</dbReference>
<evidence type="ECO:0000256" key="9">
    <source>
        <dbReference type="ARBA" id="ARBA00023163"/>
    </source>
</evidence>
<evidence type="ECO:0000256" key="13">
    <source>
        <dbReference type="PROSITE-ProRule" id="PRU01263"/>
    </source>
</evidence>
<dbReference type="InterPro" id="IPR006612">
    <property type="entry name" value="THAP_Znf"/>
</dbReference>
<dbReference type="PANTHER" id="PTHR16515:SF66">
    <property type="entry name" value="C2H2-TYPE DOMAIN-CONTAINING PROTEIN"/>
    <property type="match status" value="1"/>
</dbReference>
<feature type="domain" description="C2H2-type" evidence="14">
    <location>
        <begin position="719"/>
        <end position="746"/>
    </location>
</feature>
<feature type="domain" description="C2H2-type" evidence="14">
    <location>
        <begin position="455"/>
        <end position="473"/>
    </location>
</feature>
<keyword evidence="6 13" id="KW-0862">Zinc</keyword>
<keyword evidence="8 12" id="KW-0238">DNA-binding</keyword>
<keyword evidence="18" id="KW-1185">Reference proteome</keyword>
<keyword evidence="10" id="KW-0539">Nucleus</keyword>
<evidence type="ECO:0000256" key="7">
    <source>
        <dbReference type="ARBA" id="ARBA00023015"/>
    </source>
</evidence>
<evidence type="ECO:0000256" key="2">
    <source>
        <dbReference type="ARBA" id="ARBA00004123"/>
    </source>
</evidence>
<keyword evidence="5 11" id="KW-0863">Zinc-finger</keyword>
<evidence type="ECO:0000259" key="14">
    <source>
        <dbReference type="PROSITE" id="PS50157"/>
    </source>
</evidence>
<dbReference type="InterPro" id="IPR050331">
    <property type="entry name" value="Zinc_finger"/>
</dbReference>
<gene>
    <name evidence="17" type="ORF">CLODIP_2_CD14066</name>
</gene>
<dbReference type="PANTHER" id="PTHR16515">
    <property type="entry name" value="PR DOMAIN ZINC FINGER PROTEIN"/>
    <property type="match status" value="1"/>
</dbReference>
<feature type="domain" description="C2H2-type" evidence="14">
    <location>
        <begin position="398"/>
        <end position="426"/>
    </location>
</feature>
<comment type="function">
    <text evidence="1">May be involved in transcriptional regulation.</text>
</comment>
<feature type="binding site" evidence="13">
    <location>
        <position position="242"/>
    </location>
    <ligand>
        <name>Zn(2+)</name>
        <dbReference type="ChEBI" id="CHEBI:29105"/>
    </ligand>
</feature>
<dbReference type="Gene3D" id="3.30.160.60">
    <property type="entry name" value="Classic Zinc Finger"/>
    <property type="match status" value="9"/>
</dbReference>
<feature type="binding site" evidence="13">
    <location>
        <position position="245"/>
    </location>
    <ligand>
        <name>Zn(2+)</name>
        <dbReference type="ChEBI" id="CHEBI:29105"/>
    </ligand>
</feature>
<evidence type="ECO:0000256" key="4">
    <source>
        <dbReference type="ARBA" id="ARBA00022737"/>
    </source>
</evidence>
<feature type="domain" description="C2H2-type" evidence="14">
    <location>
        <begin position="747"/>
        <end position="770"/>
    </location>
</feature>
<protein>
    <submittedName>
        <fullName evidence="17">Uncharacterized protein</fullName>
    </submittedName>
</protein>
<feature type="domain" description="C2H2-type" evidence="14">
    <location>
        <begin position="347"/>
        <end position="375"/>
    </location>
</feature>
<evidence type="ECO:0000256" key="3">
    <source>
        <dbReference type="ARBA" id="ARBA00022723"/>
    </source>
</evidence>
<comment type="subcellular location">
    <subcellularLocation>
        <location evidence="2">Nucleus</location>
    </subcellularLocation>
</comment>
<feature type="domain" description="C2H2-type" evidence="14">
    <location>
        <begin position="617"/>
        <end position="644"/>
    </location>
</feature>
<dbReference type="SMART" id="SM00355">
    <property type="entry name" value="ZnF_C2H2"/>
    <property type="match status" value="14"/>
</dbReference>
<evidence type="ECO:0000259" key="16">
    <source>
        <dbReference type="PROSITE" id="PS51915"/>
    </source>
</evidence>
<organism evidence="17 18">
    <name type="scientific">Cloeon dipterum</name>
    <dbReference type="NCBI Taxonomy" id="197152"/>
    <lineage>
        <taxon>Eukaryota</taxon>
        <taxon>Metazoa</taxon>
        <taxon>Ecdysozoa</taxon>
        <taxon>Arthropoda</taxon>
        <taxon>Hexapoda</taxon>
        <taxon>Insecta</taxon>
        <taxon>Pterygota</taxon>
        <taxon>Palaeoptera</taxon>
        <taxon>Ephemeroptera</taxon>
        <taxon>Pisciforma</taxon>
        <taxon>Baetidae</taxon>
        <taxon>Cloeon</taxon>
    </lineage>
</organism>
<feature type="domain" description="C2H2-type" evidence="14">
    <location>
        <begin position="572"/>
        <end position="600"/>
    </location>
</feature>
<evidence type="ECO:0000256" key="12">
    <source>
        <dbReference type="PROSITE-ProRule" id="PRU00309"/>
    </source>
</evidence>
<feature type="domain" description="C2H2-type" evidence="14">
    <location>
        <begin position="487"/>
        <end position="514"/>
    </location>
</feature>
<evidence type="ECO:0000256" key="8">
    <source>
        <dbReference type="ARBA" id="ARBA00023125"/>
    </source>
</evidence>
<dbReference type="SUPFAM" id="SSF57667">
    <property type="entry name" value="beta-beta-alpha zinc fingers"/>
    <property type="match status" value="5"/>
</dbReference>
<feature type="domain" description="THAP-type" evidence="15">
    <location>
        <begin position="1"/>
        <end position="79"/>
    </location>
</feature>
<dbReference type="PROSITE" id="PS50950">
    <property type="entry name" value="ZF_THAP"/>
    <property type="match status" value="1"/>
</dbReference>
<dbReference type="InterPro" id="IPR036236">
    <property type="entry name" value="Znf_C2H2_sf"/>
</dbReference>
<dbReference type="InterPro" id="IPR013087">
    <property type="entry name" value="Znf_C2H2_type"/>
</dbReference>
<evidence type="ECO:0000256" key="10">
    <source>
        <dbReference type="ARBA" id="ARBA00023242"/>
    </source>
</evidence>
<dbReference type="SUPFAM" id="SSF57716">
    <property type="entry name" value="Glucocorticoid receptor-like (DNA-binding domain)"/>
    <property type="match status" value="2"/>
</dbReference>
<feature type="binding site" evidence="13">
    <location>
        <position position="288"/>
    </location>
    <ligand>
        <name>Zn(2+)</name>
        <dbReference type="ChEBI" id="CHEBI:29105"/>
    </ligand>
</feature>